<sequence length="570" mass="62903">MQPIPSKDASMPFAIRLISFALLLYFSTTAPASQCPEWSHDKAQSEIRELHRQIAEWDDSYHRLGVSQIADELYDQSRQKLNTWRACFAVPMSDDNPLKTASGPVPHPVAHTGVNKLADEKAVKTWLKGRTDLWIQPKVDGVAVTLVYSAGKLTHVISRGDGVRGQDWTPHAQLIHAIPRQLPWPDDVILQGELYERLTDHVQASSGSVNARSKVAGLMARKTISPAQADTIGLFVWDWPNGPALMSERLAGLKALGFIDSAAYTLPLESHAQAAQWREHWYRSPLPFATDGVILRQGERPAAERWQAKAPYWIAAWKHPFAQALAQVRNVSFTVGRSGRVTPILELVPIRLDDRTISRISTGSLQRWQTLDIRPGDQVAVSLAGLTIPRLDGVITRSVERAEVNAPHASDFHELSCWQPTPGCHSQFRARLTWLSGKKGLALNGIGPGTWDKLIESGKIGGLLDWMPLEQAELANIPGLAERSSAKLFASLQDARKRPFQTWLKAIGLPPTGNAPLGNDWDDLAARSAEQWQAEPGIGPGRAAKLHAFFQDAHVQALSQQLRTQGISGF</sequence>
<dbReference type="AlphaFoldDB" id="A0A3M5PCT5"/>
<evidence type="ECO:0000256" key="1">
    <source>
        <dbReference type="ARBA" id="ARBA00022598"/>
    </source>
</evidence>
<evidence type="ECO:0000313" key="10">
    <source>
        <dbReference type="EMBL" id="RMT82371.1"/>
    </source>
</evidence>
<dbReference type="InterPro" id="IPR050326">
    <property type="entry name" value="NAD_dep_DNA_ligaseB"/>
</dbReference>
<feature type="signal peptide" evidence="8">
    <location>
        <begin position="1"/>
        <end position="32"/>
    </location>
</feature>
<gene>
    <name evidence="7" type="primary">ligB</name>
    <name evidence="10" type="ORF">ALP40_04371</name>
</gene>
<dbReference type="InterPro" id="IPR020923">
    <property type="entry name" value="DNA_ligase_B"/>
</dbReference>
<evidence type="ECO:0000256" key="3">
    <source>
        <dbReference type="ARBA" id="ARBA00022763"/>
    </source>
</evidence>
<dbReference type="HAMAP" id="MF_01587">
    <property type="entry name" value="DNA_ligase_B"/>
    <property type="match status" value="1"/>
</dbReference>
<proteinExistence type="inferred from homology"/>
<dbReference type="EMBL" id="RBTP01000028">
    <property type="protein sequence ID" value="RMT82371.1"/>
    <property type="molecule type" value="Genomic_DNA"/>
</dbReference>
<dbReference type="SMART" id="SM00532">
    <property type="entry name" value="LIGANc"/>
    <property type="match status" value="1"/>
</dbReference>
<reference evidence="10 11" key="1">
    <citation type="submission" date="2018-08" db="EMBL/GenBank/DDBJ databases">
        <title>Recombination of ecologically and evolutionarily significant loci maintains genetic cohesion in the Pseudomonas syringae species complex.</title>
        <authorList>
            <person name="Dillon M."/>
            <person name="Thakur S."/>
            <person name="Almeida R.N.D."/>
            <person name="Weir B.S."/>
            <person name="Guttman D.S."/>
        </authorList>
    </citation>
    <scope>NUCLEOTIDE SEQUENCE [LARGE SCALE GENOMIC DNA]</scope>
    <source>
        <strain evidence="10 11">ICMP 19473</strain>
    </source>
</reference>
<comment type="function">
    <text evidence="7">Catalyzes the formation of phosphodiester linkages between 5'-phosphoryl and 3'-hydroxyl groups in double-stranded DNA using NAD as a coenzyme and as the energy source for the reaction.</text>
</comment>
<evidence type="ECO:0000259" key="9">
    <source>
        <dbReference type="SMART" id="SM00532"/>
    </source>
</evidence>
<keyword evidence="1 7" id="KW-0436">Ligase</keyword>
<comment type="catalytic activity">
    <reaction evidence="6 7">
        <text>NAD(+) + (deoxyribonucleotide)n-3'-hydroxyl + 5'-phospho-(deoxyribonucleotide)m = (deoxyribonucleotide)n+m + AMP + beta-nicotinamide D-nucleotide.</text>
        <dbReference type="EC" id="6.5.1.2"/>
    </reaction>
</comment>
<keyword evidence="2 7" id="KW-0235">DNA replication</keyword>
<dbReference type="InterPro" id="IPR013840">
    <property type="entry name" value="DNAligase_N"/>
</dbReference>
<dbReference type="Gene3D" id="3.30.470.30">
    <property type="entry name" value="DNA ligase/mRNA capping enzyme"/>
    <property type="match status" value="1"/>
</dbReference>
<feature type="active site" description="N6-AMP-lysine intermediate" evidence="7">
    <location>
        <position position="138"/>
    </location>
</feature>
<keyword evidence="8" id="KW-0732">Signal</keyword>
<dbReference type="EC" id="6.5.1.2" evidence="7"/>
<evidence type="ECO:0000313" key="11">
    <source>
        <dbReference type="Proteomes" id="UP000273854"/>
    </source>
</evidence>
<dbReference type="GO" id="GO:0003911">
    <property type="term" value="F:DNA ligase (NAD+) activity"/>
    <property type="evidence" value="ECO:0007669"/>
    <property type="project" value="UniProtKB-UniRule"/>
</dbReference>
<evidence type="ECO:0000256" key="7">
    <source>
        <dbReference type="HAMAP-Rule" id="MF_01587"/>
    </source>
</evidence>
<dbReference type="Pfam" id="PF03120">
    <property type="entry name" value="OB_DNA_ligase"/>
    <property type="match status" value="1"/>
</dbReference>
<keyword evidence="3 7" id="KW-0227">DNA damage</keyword>
<keyword evidence="5 7" id="KW-0234">DNA repair</keyword>
<dbReference type="InterPro" id="IPR012340">
    <property type="entry name" value="NA-bd_OB-fold"/>
</dbReference>
<dbReference type="Gene3D" id="1.10.150.20">
    <property type="entry name" value="5' to 3' exonuclease, C-terminal subdomain"/>
    <property type="match status" value="2"/>
</dbReference>
<dbReference type="SUPFAM" id="SSF56091">
    <property type="entry name" value="DNA ligase/mRNA capping enzyme, catalytic domain"/>
    <property type="match status" value="1"/>
</dbReference>
<feature type="chain" id="PRO_5018025686" description="DNA ligase B" evidence="8">
    <location>
        <begin position="33"/>
        <end position="570"/>
    </location>
</feature>
<dbReference type="NCBIfam" id="NF005987">
    <property type="entry name" value="PRK08097.1"/>
    <property type="match status" value="1"/>
</dbReference>
<keyword evidence="4 7" id="KW-0520">NAD</keyword>
<dbReference type="PANTHER" id="PTHR47810">
    <property type="entry name" value="DNA LIGASE"/>
    <property type="match status" value="1"/>
</dbReference>
<evidence type="ECO:0000256" key="4">
    <source>
        <dbReference type="ARBA" id="ARBA00023027"/>
    </source>
</evidence>
<accession>A0A3M5PCT5</accession>
<organism evidence="10 11">
    <name type="scientific">Pseudomonas viridiflava</name>
    <name type="common">Phytomonas viridiflava</name>
    <dbReference type="NCBI Taxonomy" id="33069"/>
    <lineage>
        <taxon>Bacteria</taxon>
        <taxon>Pseudomonadati</taxon>
        <taxon>Pseudomonadota</taxon>
        <taxon>Gammaproteobacteria</taxon>
        <taxon>Pseudomonadales</taxon>
        <taxon>Pseudomonadaceae</taxon>
        <taxon>Pseudomonas</taxon>
    </lineage>
</organism>
<dbReference type="Proteomes" id="UP000273854">
    <property type="component" value="Unassembled WGS sequence"/>
</dbReference>
<dbReference type="Gene3D" id="1.10.287.610">
    <property type="entry name" value="Helix hairpin bin"/>
    <property type="match status" value="1"/>
</dbReference>
<comment type="similarity">
    <text evidence="7">Belongs to the NAD-dependent DNA ligase family. LigB subfamily.</text>
</comment>
<feature type="domain" description="NAD-dependent DNA ligase N-terminal" evidence="9">
    <location>
        <begin position="42"/>
        <end position="440"/>
    </location>
</feature>
<dbReference type="GO" id="GO:0006260">
    <property type="term" value="P:DNA replication"/>
    <property type="evidence" value="ECO:0007669"/>
    <property type="project" value="UniProtKB-KW"/>
</dbReference>
<dbReference type="InterPro" id="IPR010994">
    <property type="entry name" value="RuvA_2-like"/>
</dbReference>
<dbReference type="GO" id="GO:0006281">
    <property type="term" value="P:DNA repair"/>
    <property type="evidence" value="ECO:0007669"/>
    <property type="project" value="UniProtKB-KW"/>
</dbReference>
<dbReference type="PANTHER" id="PTHR47810:SF1">
    <property type="entry name" value="DNA LIGASE B"/>
    <property type="match status" value="1"/>
</dbReference>
<evidence type="ECO:0000256" key="5">
    <source>
        <dbReference type="ARBA" id="ARBA00023204"/>
    </source>
</evidence>
<evidence type="ECO:0000256" key="6">
    <source>
        <dbReference type="ARBA" id="ARBA00034005"/>
    </source>
</evidence>
<dbReference type="Gene3D" id="2.40.50.140">
    <property type="entry name" value="Nucleic acid-binding proteins"/>
    <property type="match status" value="1"/>
</dbReference>
<dbReference type="InterPro" id="IPR004150">
    <property type="entry name" value="NAD_DNA_ligase_OB"/>
</dbReference>
<protein>
    <recommendedName>
        <fullName evidence="7">DNA ligase B</fullName>
        <ecNumber evidence="7">6.5.1.2</ecNumber>
    </recommendedName>
    <alternativeName>
        <fullName evidence="7">Polydeoxyribonucleotide synthase [NAD(+)] B</fullName>
    </alternativeName>
</protein>
<dbReference type="Pfam" id="PF01653">
    <property type="entry name" value="DNA_ligase_aden"/>
    <property type="match status" value="1"/>
</dbReference>
<evidence type="ECO:0000256" key="8">
    <source>
        <dbReference type="SAM" id="SignalP"/>
    </source>
</evidence>
<comment type="caution">
    <text evidence="10">The sequence shown here is derived from an EMBL/GenBank/DDBJ whole genome shotgun (WGS) entry which is preliminary data.</text>
</comment>
<dbReference type="InterPro" id="IPR013839">
    <property type="entry name" value="DNAligase_adenylation"/>
</dbReference>
<evidence type="ECO:0000256" key="2">
    <source>
        <dbReference type="ARBA" id="ARBA00022705"/>
    </source>
</evidence>
<dbReference type="SUPFAM" id="SSF47781">
    <property type="entry name" value="RuvA domain 2-like"/>
    <property type="match status" value="1"/>
</dbReference>
<dbReference type="SUPFAM" id="SSF50249">
    <property type="entry name" value="Nucleic acid-binding proteins"/>
    <property type="match status" value="1"/>
</dbReference>
<name>A0A3M5PCT5_PSEVI</name>